<sequence>MAPVVESVTASFRRFTPFLKAEAKCEARKMAFRTSLRNHKRLLLSRAIVDSLHRSSVRLRSQHKQNTALFHLISLLPEDRSMSSELAP</sequence>
<dbReference type="Proteomes" id="UP000324222">
    <property type="component" value="Unassembled WGS sequence"/>
</dbReference>
<protein>
    <submittedName>
        <fullName evidence="1">Uncharacterized protein</fullName>
    </submittedName>
</protein>
<gene>
    <name evidence="1" type="ORF">E2C01_014936</name>
</gene>
<reference evidence="1 2" key="1">
    <citation type="submission" date="2019-05" db="EMBL/GenBank/DDBJ databases">
        <title>Another draft genome of Portunus trituberculatus and its Hox gene families provides insights of decapod evolution.</title>
        <authorList>
            <person name="Jeong J.-H."/>
            <person name="Song I."/>
            <person name="Kim S."/>
            <person name="Choi T."/>
            <person name="Kim D."/>
            <person name="Ryu S."/>
            <person name="Kim W."/>
        </authorList>
    </citation>
    <scope>NUCLEOTIDE SEQUENCE [LARGE SCALE GENOMIC DNA]</scope>
    <source>
        <tissue evidence="1">Muscle</tissue>
    </source>
</reference>
<dbReference type="AlphaFoldDB" id="A0A5B7DK11"/>
<comment type="caution">
    <text evidence="1">The sequence shown here is derived from an EMBL/GenBank/DDBJ whole genome shotgun (WGS) entry which is preliminary data.</text>
</comment>
<name>A0A5B7DK11_PORTR</name>
<evidence type="ECO:0000313" key="2">
    <source>
        <dbReference type="Proteomes" id="UP000324222"/>
    </source>
</evidence>
<proteinExistence type="predicted"/>
<organism evidence="1 2">
    <name type="scientific">Portunus trituberculatus</name>
    <name type="common">Swimming crab</name>
    <name type="synonym">Neptunus trituberculatus</name>
    <dbReference type="NCBI Taxonomy" id="210409"/>
    <lineage>
        <taxon>Eukaryota</taxon>
        <taxon>Metazoa</taxon>
        <taxon>Ecdysozoa</taxon>
        <taxon>Arthropoda</taxon>
        <taxon>Crustacea</taxon>
        <taxon>Multicrustacea</taxon>
        <taxon>Malacostraca</taxon>
        <taxon>Eumalacostraca</taxon>
        <taxon>Eucarida</taxon>
        <taxon>Decapoda</taxon>
        <taxon>Pleocyemata</taxon>
        <taxon>Brachyura</taxon>
        <taxon>Eubrachyura</taxon>
        <taxon>Portunoidea</taxon>
        <taxon>Portunidae</taxon>
        <taxon>Portuninae</taxon>
        <taxon>Portunus</taxon>
    </lineage>
</organism>
<evidence type="ECO:0000313" key="1">
    <source>
        <dbReference type="EMBL" id="MPC21932.1"/>
    </source>
</evidence>
<dbReference type="EMBL" id="VSRR010001033">
    <property type="protein sequence ID" value="MPC21932.1"/>
    <property type="molecule type" value="Genomic_DNA"/>
</dbReference>
<keyword evidence="2" id="KW-1185">Reference proteome</keyword>
<accession>A0A5B7DK11</accession>